<organism evidence="21 22">
    <name type="scientific">Salix dunnii</name>
    <dbReference type="NCBI Taxonomy" id="1413687"/>
    <lineage>
        <taxon>Eukaryota</taxon>
        <taxon>Viridiplantae</taxon>
        <taxon>Streptophyta</taxon>
        <taxon>Embryophyta</taxon>
        <taxon>Tracheophyta</taxon>
        <taxon>Spermatophyta</taxon>
        <taxon>Magnoliopsida</taxon>
        <taxon>eudicotyledons</taxon>
        <taxon>Gunneridae</taxon>
        <taxon>Pentapetalae</taxon>
        <taxon>rosids</taxon>
        <taxon>fabids</taxon>
        <taxon>Malpighiales</taxon>
        <taxon>Salicaceae</taxon>
        <taxon>Saliceae</taxon>
        <taxon>Salix</taxon>
    </lineage>
</organism>
<evidence type="ECO:0000256" key="12">
    <source>
        <dbReference type="ARBA" id="ARBA00023052"/>
    </source>
</evidence>
<proteinExistence type="inferred from homology"/>
<evidence type="ECO:0000256" key="6">
    <source>
        <dbReference type="ARBA" id="ARBA00022646"/>
    </source>
</evidence>
<feature type="compositionally biased region" description="Low complexity" evidence="16">
    <location>
        <begin position="1"/>
        <end position="14"/>
    </location>
</feature>
<sequence>MAAAAAAATSTSTTPIRKPSTISPFPVSKFTVPFAFNHKKPLSLHISNSLSNPASASSTTASPATTEKFSFSRFSPDQPRKGADILVEALEREGVKDVFAYPGGASMEIHQALTRSDIIRNVLPRHEQGGVFAAEGYARSSGLPGVCIATSGPGATNLVSGLADALLDSVPLVAITGQVPRRMIGTDAFQETPIVEVTRSITKHNYLVLDVDDIPRIVREAFFLATSGRPGPVLIDVPKDIQQQLAVPNWDVPMKLPGYLSRLPKNPNELHLEQILRLISESKKPVLYVGGGCLNSSEELRRFVELTGIPVASTLMGLGAFPVGDELSLQMLGMHGTVYANYAVDKSDLLLAFGVRFDDRVTGKLESFASRAKIVHIDIDSAEIGKNKQPHVSVCGDVKVALQGINKLLESGGAKGKMDFRAWREELNEQKVNYPLSFKTFGEAIPPQYAIQVLDELTDGNAIVSTGVGQHQMWAAQFYKYKRPRQWLTSGGLGAMGFGLPAAIGAAVANPDAIVVDIDGDGSFIMNVQELATIRVENLPIKIMLLNNQHLGMVVQWEDRFYKANRAHTYLGDPSNESEIFPNMLKFADACGIPAARVTRKDDLRAAIKKMLETPGPYLLDVIVPHQEHVLPMIPSGGAFKDIVHIDMPSAEIGKNKQLIYQSLQGINMILDSRETKNGTDFKAWREELNEQKVVKCSLTSNTSGEEILLQHAFLMNHLMKQLQKWAAQSYKCKRPSQWLKSGGLGAMGLGFPAAMGLLIQILMLLLWIWMVMNSSNECSVVSDFIYLSRSEILSDMWKFAEACGIPASHLTRKDGVRAAIQKMLHSWTILVGCDGASSRACVPHNAYWWGF</sequence>
<protein>
    <recommendedName>
        <fullName evidence="4 15">Acetolactate synthase</fullName>
        <ecNumber evidence="4 15">2.2.1.6</ecNumber>
    </recommendedName>
</protein>
<evidence type="ECO:0000256" key="3">
    <source>
        <dbReference type="ARBA" id="ARBA00007812"/>
    </source>
</evidence>
<evidence type="ECO:0000256" key="16">
    <source>
        <dbReference type="SAM" id="MobiDB-lite"/>
    </source>
</evidence>
<evidence type="ECO:0000256" key="8">
    <source>
        <dbReference type="ARBA" id="ARBA00022723"/>
    </source>
</evidence>
<comment type="catalytic activity">
    <reaction evidence="14 15">
        <text>2 pyruvate + H(+) = (2S)-2-acetolactate + CO2</text>
        <dbReference type="Rhea" id="RHEA:25249"/>
        <dbReference type="ChEBI" id="CHEBI:15361"/>
        <dbReference type="ChEBI" id="CHEBI:15378"/>
        <dbReference type="ChEBI" id="CHEBI:16526"/>
        <dbReference type="ChEBI" id="CHEBI:58476"/>
        <dbReference type="EC" id="2.2.1.6"/>
    </reaction>
</comment>
<evidence type="ECO:0000256" key="11">
    <source>
        <dbReference type="ARBA" id="ARBA00022946"/>
    </source>
</evidence>
<dbReference type="InterPro" id="IPR012001">
    <property type="entry name" value="Thiamin_PyroP_enz_TPP-bd_dom"/>
</dbReference>
<dbReference type="GO" id="GO:0005948">
    <property type="term" value="C:acetolactate synthase complex"/>
    <property type="evidence" value="ECO:0007669"/>
    <property type="project" value="TreeGrafter"/>
</dbReference>
<dbReference type="InterPro" id="IPR011766">
    <property type="entry name" value="TPP_enzyme_TPP-bd"/>
</dbReference>
<dbReference type="EC" id="2.2.1.6" evidence="4 15"/>
<dbReference type="Pfam" id="PF00205">
    <property type="entry name" value="TPP_enzyme_M"/>
    <property type="match status" value="1"/>
</dbReference>
<dbReference type="GO" id="GO:0030976">
    <property type="term" value="F:thiamine pyrophosphate binding"/>
    <property type="evidence" value="ECO:0007669"/>
    <property type="project" value="UniProtKB-UniRule"/>
</dbReference>
<evidence type="ECO:0000256" key="9">
    <source>
        <dbReference type="ARBA" id="ARBA00022827"/>
    </source>
</evidence>
<dbReference type="NCBIfam" id="TIGR00118">
    <property type="entry name" value="acolac_lg"/>
    <property type="match status" value="1"/>
</dbReference>
<dbReference type="FunFam" id="3.40.50.970:FF:000007">
    <property type="entry name" value="Acetolactate synthase"/>
    <property type="match status" value="1"/>
</dbReference>
<evidence type="ECO:0000256" key="14">
    <source>
        <dbReference type="ARBA" id="ARBA00048670"/>
    </source>
</evidence>
<dbReference type="Gene3D" id="3.40.50.970">
    <property type="match status" value="3"/>
</dbReference>
<evidence type="ECO:0000256" key="2">
    <source>
        <dbReference type="ARBA" id="ARBA00005025"/>
    </source>
</evidence>
<evidence type="ECO:0000256" key="7">
    <source>
        <dbReference type="ARBA" id="ARBA00022679"/>
    </source>
</evidence>
<evidence type="ECO:0000259" key="18">
    <source>
        <dbReference type="Pfam" id="PF00205"/>
    </source>
</evidence>
<dbReference type="FunFam" id="3.40.50.970:FF:000053">
    <property type="entry name" value="Acetolactate synthase, mitochondrial"/>
    <property type="match status" value="1"/>
</dbReference>
<dbReference type="InterPro" id="IPR012846">
    <property type="entry name" value="Acetolactate_synth_lsu"/>
</dbReference>
<dbReference type="GO" id="GO:0000287">
    <property type="term" value="F:magnesium ion binding"/>
    <property type="evidence" value="ECO:0007669"/>
    <property type="project" value="UniProtKB-UniRule"/>
</dbReference>
<keyword evidence="7 15" id="KW-0808">Transferase</keyword>
<evidence type="ECO:0000259" key="19">
    <source>
        <dbReference type="Pfam" id="PF02775"/>
    </source>
</evidence>
<reference evidence="21 22" key="1">
    <citation type="submission" date="2020-10" db="EMBL/GenBank/DDBJ databases">
        <title>Plant Genome Project.</title>
        <authorList>
            <person name="Zhang R.-G."/>
        </authorList>
    </citation>
    <scope>NUCLEOTIDE SEQUENCE [LARGE SCALE GENOMIC DNA]</scope>
    <source>
        <strain evidence="21">FAFU-HL-1</strain>
        <tissue evidence="21">Leaf</tissue>
    </source>
</reference>
<name>A0A835JGF1_9ROSI</name>
<comment type="cofactor">
    <cofactor evidence="15">
        <name>thiamine diphosphate</name>
        <dbReference type="ChEBI" id="CHEBI:58937"/>
    </cofactor>
    <text evidence="15">Binds 1 thiamine pyrophosphate per subunit.</text>
</comment>
<dbReference type="Pfam" id="PF02775">
    <property type="entry name" value="TPP_enzyme_C"/>
    <property type="match status" value="2"/>
</dbReference>
<dbReference type="EMBL" id="JADGMS010000015">
    <property type="protein sequence ID" value="KAF9668034.1"/>
    <property type="molecule type" value="Genomic_DNA"/>
</dbReference>
<feature type="domain" description="Thiamine pyrophosphate enzyme TPP-binding" evidence="19">
    <location>
        <begin position="722"/>
        <end position="758"/>
    </location>
</feature>
<keyword evidence="11" id="KW-0809">Transit peptide</keyword>
<dbReference type="InterPro" id="IPR029061">
    <property type="entry name" value="THDP-binding"/>
</dbReference>
<dbReference type="CDD" id="cd02015">
    <property type="entry name" value="TPP_AHAS"/>
    <property type="match status" value="1"/>
</dbReference>
<keyword evidence="5 15" id="KW-0028">Amino-acid biosynthesis</keyword>
<keyword evidence="12 15" id="KW-0786">Thiamine pyrophosphate</keyword>
<dbReference type="Proteomes" id="UP000657918">
    <property type="component" value="Unassembled WGS sequence"/>
</dbReference>
<comment type="pathway">
    <text evidence="1 15">Amino-acid biosynthesis; L-isoleucine biosynthesis; L-isoleucine from 2-oxobutanoate: step 1/4.</text>
</comment>
<dbReference type="OrthoDB" id="16262at2759"/>
<comment type="pathway">
    <text evidence="2 15">Amino-acid biosynthesis; L-valine biosynthesis; L-valine from pyruvate: step 1/4.</text>
</comment>
<dbReference type="PANTHER" id="PTHR18968">
    <property type="entry name" value="THIAMINE PYROPHOSPHATE ENZYMES"/>
    <property type="match status" value="1"/>
</dbReference>
<evidence type="ECO:0000313" key="21">
    <source>
        <dbReference type="EMBL" id="KAF9668034.1"/>
    </source>
</evidence>
<dbReference type="SUPFAM" id="SSF52467">
    <property type="entry name" value="DHS-like NAD/FAD-binding domain"/>
    <property type="match status" value="1"/>
</dbReference>
<dbReference type="InterPro" id="IPR029035">
    <property type="entry name" value="DHS-like_NAD/FAD-binding_dom"/>
</dbReference>
<dbReference type="GO" id="GO:0009635">
    <property type="term" value="P:response to herbicide"/>
    <property type="evidence" value="ECO:0007669"/>
    <property type="project" value="UniProtKB-KW"/>
</dbReference>
<keyword evidence="9" id="KW-0274">FAD</keyword>
<comment type="cofactor">
    <cofactor evidence="15">
        <name>Mg(2+)</name>
        <dbReference type="ChEBI" id="CHEBI:18420"/>
    </cofactor>
    <text evidence="15">Binds 1 Mg(2+) ion per subunit.</text>
</comment>
<feature type="domain" description="Thiamine pyrophosphate enzyme TPP-binding" evidence="19">
    <location>
        <begin position="467"/>
        <end position="622"/>
    </location>
</feature>
<keyword evidence="17" id="KW-1133">Transmembrane helix</keyword>
<keyword evidence="6" id="KW-0359">Herbicide resistance</keyword>
<evidence type="ECO:0000256" key="13">
    <source>
        <dbReference type="ARBA" id="ARBA00023304"/>
    </source>
</evidence>
<keyword evidence="8 15" id="KW-0479">Metal-binding</keyword>
<dbReference type="GO" id="GO:0009097">
    <property type="term" value="P:isoleucine biosynthetic process"/>
    <property type="evidence" value="ECO:0007669"/>
    <property type="project" value="UniProtKB-UniPathway"/>
</dbReference>
<dbReference type="UniPathway" id="UPA00049">
    <property type="reaction ID" value="UER00059"/>
</dbReference>
<feature type="transmembrane region" description="Helical" evidence="17">
    <location>
        <begin position="745"/>
        <end position="770"/>
    </location>
</feature>
<feature type="domain" description="Thiamine pyrophosphate enzyme N-terminal TPP-binding" evidence="20">
    <location>
        <begin position="81"/>
        <end position="191"/>
    </location>
</feature>
<keyword evidence="10 15" id="KW-0460">Magnesium</keyword>
<keyword evidence="17" id="KW-0812">Transmembrane</keyword>
<evidence type="ECO:0000256" key="15">
    <source>
        <dbReference type="RuleBase" id="RU003591"/>
    </source>
</evidence>
<evidence type="ECO:0000313" key="22">
    <source>
        <dbReference type="Proteomes" id="UP000657918"/>
    </source>
</evidence>
<dbReference type="Gene3D" id="3.40.50.1220">
    <property type="entry name" value="TPP-binding domain"/>
    <property type="match status" value="1"/>
</dbReference>
<dbReference type="CDD" id="cd07035">
    <property type="entry name" value="TPP_PYR_POX_like"/>
    <property type="match status" value="1"/>
</dbReference>
<evidence type="ECO:0000259" key="20">
    <source>
        <dbReference type="Pfam" id="PF02776"/>
    </source>
</evidence>
<feature type="domain" description="Thiamine pyrophosphate enzyme central" evidence="18">
    <location>
        <begin position="272"/>
        <end position="404"/>
    </location>
</feature>
<evidence type="ECO:0000256" key="1">
    <source>
        <dbReference type="ARBA" id="ARBA00004974"/>
    </source>
</evidence>
<dbReference type="InterPro" id="IPR039368">
    <property type="entry name" value="AHAS_TPP"/>
</dbReference>
<evidence type="ECO:0000256" key="10">
    <source>
        <dbReference type="ARBA" id="ARBA00022842"/>
    </source>
</evidence>
<evidence type="ECO:0000256" key="17">
    <source>
        <dbReference type="SAM" id="Phobius"/>
    </source>
</evidence>
<dbReference type="InterPro" id="IPR012000">
    <property type="entry name" value="Thiamin_PyroP_enz_cen_dom"/>
</dbReference>
<accession>A0A835JGF1</accession>
<dbReference type="GO" id="GO:0009099">
    <property type="term" value="P:L-valine biosynthetic process"/>
    <property type="evidence" value="ECO:0007669"/>
    <property type="project" value="UniProtKB-UniPathway"/>
</dbReference>
<feature type="region of interest" description="Disordered" evidence="16">
    <location>
        <begin position="1"/>
        <end position="21"/>
    </location>
</feature>
<dbReference type="GO" id="GO:0050660">
    <property type="term" value="F:flavin adenine dinucleotide binding"/>
    <property type="evidence" value="ECO:0007669"/>
    <property type="project" value="InterPro"/>
</dbReference>
<dbReference type="AlphaFoldDB" id="A0A835JGF1"/>
<dbReference type="UniPathway" id="UPA00047">
    <property type="reaction ID" value="UER00055"/>
</dbReference>
<dbReference type="PANTHER" id="PTHR18968:SF13">
    <property type="entry name" value="ACETOLACTATE SYNTHASE CATALYTIC SUBUNIT, MITOCHONDRIAL"/>
    <property type="match status" value="1"/>
</dbReference>
<keyword evidence="22" id="KW-1185">Reference proteome</keyword>
<dbReference type="SUPFAM" id="SSF52518">
    <property type="entry name" value="Thiamin diphosphate-binding fold (THDP-binding)"/>
    <property type="match status" value="3"/>
</dbReference>
<dbReference type="Pfam" id="PF02776">
    <property type="entry name" value="TPP_enzyme_N"/>
    <property type="match status" value="1"/>
</dbReference>
<dbReference type="InterPro" id="IPR045229">
    <property type="entry name" value="TPP_enz"/>
</dbReference>
<keyword evidence="17" id="KW-0472">Membrane</keyword>
<dbReference type="PROSITE" id="PS00187">
    <property type="entry name" value="TPP_ENZYMES"/>
    <property type="match status" value="1"/>
</dbReference>
<keyword evidence="13 15" id="KW-0100">Branched-chain amino acid biosynthesis</keyword>
<evidence type="ECO:0000256" key="4">
    <source>
        <dbReference type="ARBA" id="ARBA00013145"/>
    </source>
</evidence>
<evidence type="ECO:0000256" key="5">
    <source>
        <dbReference type="ARBA" id="ARBA00022605"/>
    </source>
</evidence>
<comment type="similarity">
    <text evidence="3 15">Belongs to the TPP enzyme family.</text>
</comment>
<feature type="region of interest" description="Disordered" evidence="16">
    <location>
        <begin position="52"/>
        <end position="76"/>
    </location>
</feature>
<keyword evidence="9" id="KW-0285">Flavoprotein</keyword>
<dbReference type="FunFam" id="3.40.50.1220:FF:000008">
    <property type="entry name" value="Acetolactate synthase"/>
    <property type="match status" value="1"/>
</dbReference>
<feature type="compositionally biased region" description="Low complexity" evidence="16">
    <location>
        <begin position="52"/>
        <end position="66"/>
    </location>
</feature>
<dbReference type="InterPro" id="IPR000399">
    <property type="entry name" value="TPP-bd_CS"/>
</dbReference>
<gene>
    <name evidence="21" type="ORF">SADUNF_Sadunf15G0084800</name>
</gene>
<dbReference type="GO" id="GO:0003984">
    <property type="term" value="F:acetolactate synthase activity"/>
    <property type="evidence" value="ECO:0007669"/>
    <property type="project" value="UniProtKB-EC"/>
</dbReference>
<comment type="caution">
    <text evidence="21">The sequence shown here is derived from an EMBL/GenBank/DDBJ whole genome shotgun (WGS) entry which is preliminary data.</text>
</comment>